<reference evidence="4" key="1">
    <citation type="journal article" date="2017" name="Nat. Ecol. Evol.">
        <title>Genome expansion and lineage-specific genetic innovations in the forest pathogenic fungi Armillaria.</title>
        <authorList>
            <person name="Sipos G."/>
            <person name="Prasanna A.N."/>
            <person name="Walter M.C."/>
            <person name="O'Connor E."/>
            <person name="Balint B."/>
            <person name="Krizsan K."/>
            <person name="Kiss B."/>
            <person name="Hess J."/>
            <person name="Varga T."/>
            <person name="Slot J."/>
            <person name="Riley R."/>
            <person name="Boka B."/>
            <person name="Rigling D."/>
            <person name="Barry K."/>
            <person name="Lee J."/>
            <person name="Mihaltcheva S."/>
            <person name="LaButti K."/>
            <person name="Lipzen A."/>
            <person name="Waldron R."/>
            <person name="Moloney N.M."/>
            <person name="Sperisen C."/>
            <person name="Kredics L."/>
            <person name="Vagvoelgyi C."/>
            <person name="Patrignani A."/>
            <person name="Fitzpatrick D."/>
            <person name="Nagy I."/>
            <person name="Doyle S."/>
            <person name="Anderson J.B."/>
            <person name="Grigoriev I.V."/>
            <person name="Gueldener U."/>
            <person name="Muensterkoetter M."/>
            <person name="Nagy L.G."/>
        </authorList>
    </citation>
    <scope>NUCLEOTIDE SEQUENCE [LARGE SCALE GENOMIC DNA]</scope>
    <source>
        <strain evidence="4">Ar21-2</strain>
    </source>
</reference>
<feature type="transmembrane region" description="Helical" evidence="1">
    <location>
        <begin position="141"/>
        <end position="161"/>
    </location>
</feature>
<keyword evidence="1" id="KW-0812">Transmembrane</keyword>
<feature type="transmembrane region" description="Helical" evidence="1">
    <location>
        <begin position="188"/>
        <end position="209"/>
    </location>
</feature>
<dbReference type="OrthoDB" id="2675435at2759"/>
<sequence>MRRGNTLDKMRLDGLKEMIKLSEMDLGYLIHSVRDARAIGYVVVASATIMVYEWSILLEQEVSLIWYTPWSLVKVLYFLSRYSQILDIGVHFQEHIQTSADPKICYISHDIATVSSGLGIAVSELILIVRTCALYGNSKRIVYGLGLLWTIWVFGNSWPIVKFMKSSVFEHQVSALIPGCYLTKASPLILICFVSLLLLETLMVIMTVWKAFKLFRGSTNLLISRFFPDGIIYYICLFALTLANVLVILLAPHDMLDLLDTLLRVSHSTLCCRLLLGLRETAAIADISAQRGGMVTTLPVSGQMEFGTPGGGCRGRNEYARAVSASRERSQASIANFWITGEVCVRIAIAYVAFIFAVNPLAQITS</sequence>
<evidence type="ECO:0000259" key="2">
    <source>
        <dbReference type="Pfam" id="PF20151"/>
    </source>
</evidence>
<name>A0A2H3DMB7_ARMGA</name>
<dbReference type="InParanoid" id="A0A2H3DMB7"/>
<evidence type="ECO:0000313" key="3">
    <source>
        <dbReference type="EMBL" id="PBK96391.1"/>
    </source>
</evidence>
<keyword evidence="1" id="KW-0472">Membrane</keyword>
<dbReference type="Pfam" id="PF20151">
    <property type="entry name" value="DUF6533"/>
    <property type="match status" value="1"/>
</dbReference>
<feature type="domain" description="DUF6533" evidence="2">
    <location>
        <begin position="41"/>
        <end position="83"/>
    </location>
</feature>
<gene>
    <name evidence="3" type="ORF">ARMGADRAFT_694660</name>
</gene>
<organism evidence="3 4">
    <name type="scientific">Armillaria gallica</name>
    <name type="common">Bulbous honey fungus</name>
    <name type="synonym">Armillaria bulbosa</name>
    <dbReference type="NCBI Taxonomy" id="47427"/>
    <lineage>
        <taxon>Eukaryota</taxon>
        <taxon>Fungi</taxon>
        <taxon>Dikarya</taxon>
        <taxon>Basidiomycota</taxon>
        <taxon>Agaricomycotina</taxon>
        <taxon>Agaricomycetes</taxon>
        <taxon>Agaricomycetidae</taxon>
        <taxon>Agaricales</taxon>
        <taxon>Marasmiineae</taxon>
        <taxon>Physalacriaceae</taxon>
        <taxon>Armillaria</taxon>
    </lineage>
</organism>
<protein>
    <recommendedName>
        <fullName evidence="2">DUF6533 domain-containing protein</fullName>
    </recommendedName>
</protein>
<feature type="transmembrane region" description="Helical" evidence="1">
    <location>
        <begin position="111"/>
        <end position="129"/>
    </location>
</feature>
<dbReference type="AlphaFoldDB" id="A0A2H3DMB7"/>
<evidence type="ECO:0000313" key="4">
    <source>
        <dbReference type="Proteomes" id="UP000217790"/>
    </source>
</evidence>
<keyword evidence="1" id="KW-1133">Transmembrane helix</keyword>
<dbReference type="Proteomes" id="UP000217790">
    <property type="component" value="Unassembled WGS sequence"/>
</dbReference>
<keyword evidence="4" id="KW-1185">Reference proteome</keyword>
<proteinExistence type="predicted"/>
<evidence type="ECO:0000256" key="1">
    <source>
        <dbReference type="SAM" id="Phobius"/>
    </source>
</evidence>
<dbReference type="OMA" id="IANFWIT"/>
<accession>A0A2H3DMB7</accession>
<dbReference type="InterPro" id="IPR045340">
    <property type="entry name" value="DUF6533"/>
</dbReference>
<feature type="transmembrane region" description="Helical" evidence="1">
    <location>
        <begin position="337"/>
        <end position="358"/>
    </location>
</feature>
<dbReference type="EMBL" id="KZ293650">
    <property type="protein sequence ID" value="PBK96391.1"/>
    <property type="molecule type" value="Genomic_DNA"/>
</dbReference>
<feature type="transmembrane region" description="Helical" evidence="1">
    <location>
        <begin position="38"/>
        <end position="57"/>
    </location>
</feature>
<feature type="transmembrane region" description="Helical" evidence="1">
    <location>
        <begin position="230"/>
        <end position="251"/>
    </location>
</feature>